<keyword evidence="2 4" id="KW-0238">DNA-binding</keyword>
<evidence type="ECO:0000313" key="7">
    <source>
        <dbReference type="Proteomes" id="UP001285521"/>
    </source>
</evidence>
<keyword evidence="7" id="KW-1185">Reference proteome</keyword>
<comment type="caution">
    <text evidence="6">The sequence shown here is derived from an EMBL/GenBank/DDBJ whole genome shotgun (WGS) entry which is preliminary data.</text>
</comment>
<evidence type="ECO:0000259" key="5">
    <source>
        <dbReference type="PROSITE" id="PS50977"/>
    </source>
</evidence>
<proteinExistence type="predicted"/>
<dbReference type="InterPro" id="IPR050109">
    <property type="entry name" value="HTH-type_TetR-like_transc_reg"/>
</dbReference>
<dbReference type="PANTHER" id="PTHR30055">
    <property type="entry name" value="HTH-TYPE TRANSCRIPTIONAL REGULATOR RUTR"/>
    <property type="match status" value="1"/>
</dbReference>
<dbReference type="Proteomes" id="UP001285521">
    <property type="component" value="Unassembled WGS sequence"/>
</dbReference>
<reference evidence="6 7" key="1">
    <citation type="submission" date="2023-11" db="EMBL/GenBank/DDBJ databases">
        <title>Lentzea sokolovensis, sp. nov., Lentzea kristufkii, sp. nov., and Lentzea miocenensis, sp. nov., rare actinobacteria from Sokolov Coal Basin, Miocene lacustrine sediment, Czech Republic.</title>
        <authorList>
            <person name="Lara A."/>
            <person name="Kotroba L."/>
            <person name="Nouioui I."/>
            <person name="Neumann-Schaal M."/>
            <person name="Mast Y."/>
            <person name="Chronakova A."/>
        </authorList>
    </citation>
    <scope>NUCLEOTIDE SEQUENCE [LARGE SCALE GENOMIC DNA]</scope>
    <source>
        <strain evidence="6 7">BCCO 10_0856</strain>
    </source>
</reference>
<protein>
    <submittedName>
        <fullName evidence="6">TetR/AcrR family transcriptional regulator</fullName>
    </submittedName>
</protein>
<accession>A0ABU4SX12</accession>
<evidence type="ECO:0000256" key="4">
    <source>
        <dbReference type="PROSITE-ProRule" id="PRU00335"/>
    </source>
</evidence>
<evidence type="ECO:0000256" key="3">
    <source>
        <dbReference type="ARBA" id="ARBA00023163"/>
    </source>
</evidence>
<gene>
    <name evidence="6" type="ORF">SK803_09540</name>
</gene>
<dbReference type="RefSeq" id="WP_319965462.1">
    <property type="nucleotide sequence ID" value="NZ_JAXAVW010000006.1"/>
</dbReference>
<dbReference type="PROSITE" id="PS50977">
    <property type="entry name" value="HTH_TETR_2"/>
    <property type="match status" value="1"/>
</dbReference>
<dbReference type="SUPFAM" id="SSF48498">
    <property type="entry name" value="Tetracyclin repressor-like, C-terminal domain"/>
    <property type="match status" value="1"/>
</dbReference>
<dbReference type="PANTHER" id="PTHR30055:SF234">
    <property type="entry name" value="HTH-TYPE TRANSCRIPTIONAL REGULATOR BETI"/>
    <property type="match status" value="1"/>
</dbReference>
<dbReference type="InterPro" id="IPR001647">
    <property type="entry name" value="HTH_TetR"/>
</dbReference>
<dbReference type="Pfam" id="PF21597">
    <property type="entry name" value="TetR_C_43"/>
    <property type="match status" value="1"/>
</dbReference>
<organism evidence="6 7">
    <name type="scientific">Lentzea miocenica</name>
    <dbReference type="NCBI Taxonomy" id="3095431"/>
    <lineage>
        <taxon>Bacteria</taxon>
        <taxon>Bacillati</taxon>
        <taxon>Actinomycetota</taxon>
        <taxon>Actinomycetes</taxon>
        <taxon>Pseudonocardiales</taxon>
        <taxon>Pseudonocardiaceae</taxon>
        <taxon>Lentzea</taxon>
    </lineage>
</organism>
<dbReference type="EMBL" id="JAXAVW010000006">
    <property type="protein sequence ID" value="MDX8030453.1"/>
    <property type="molecule type" value="Genomic_DNA"/>
</dbReference>
<evidence type="ECO:0000256" key="1">
    <source>
        <dbReference type="ARBA" id="ARBA00023015"/>
    </source>
</evidence>
<dbReference type="Pfam" id="PF00440">
    <property type="entry name" value="TetR_N"/>
    <property type="match status" value="1"/>
</dbReference>
<dbReference type="Gene3D" id="1.10.357.10">
    <property type="entry name" value="Tetracycline Repressor, domain 2"/>
    <property type="match status" value="1"/>
</dbReference>
<dbReference type="InterPro" id="IPR036271">
    <property type="entry name" value="Tet_transcr_reg_TetR-rel_C_sf"/>
</dbReference>
<feature type="DNA-binding region" description="H-T-H motif" evidence="4">
    <location>
        <begin position="30"/>
        <end position="49"/>
    </location>
</feature>
<evidence type="ECO:0000313" key="6">
    <source>
        <dbReference type="EMBL" id="MDX8030453.1"/>
    </source>
</evidence>
<feature type="domain" description="HTH tetR-type" evidence="5">
    <location>
        <begin position="9"/>
        <end position="67"/>
    </location>
</feature>
<dbReference type="SUPFAM" id="SSF46689">
    <property type="entry name" value="Homeodomain-like"/>
    <property type="match status" value="1"/>
</dbReference>
<evidence type="ECO:0000256" key="2">
    <source>
        <dbReference type="ARBA" id="ARBA00023125"/>
    </source>
</evidence>
<dbReference type="InterPro" id="IPR009057">
    <property type="entry name" value="Homeodomain-like_sf"/>
</dbReference>
<keyword evidence="1" id="KW-0805">Transcription regulation</keyword>
<dbReference type="InterPro" id="IPR049445">
    <property type="entry name" value="TetR_SbtR-like_C"/>
</dbReference>
<sequence>MTPLRKDAARNWDRIITVARELVDEGTPLQLNDVARRAGLGVGTVYRHFPTTEALLETVATPCLEALADHGAKALQDDNVWRAFSDFLTRLVEAQVSDPSLAKVAATTVDTLPRTTELKRQVMAQGTELLARARTAGAVRPDLADGDLVPLMCGVAYATYVHSDTPADRLPTARRYLDTLLRGLSA</sequence>
<name>A0ABU4SX12_9PSEU</name>
<keyword evidence="3" id="KW-0804">Transcription</keyword>